<evidence type="ECO:0000256" key="5">
    <source>
        <dbReference type="ARBA" id="ARBA00022777"/>
    </source>
</evidence>
<dbReference type="EC" id="2.7.13.3" evidence="2"/>
<gene>
    <name evidence="9" type="ORF">I5M27_10735</name>
</gene>
<feature type="domain" description="PAS" evidence="7">
    <location>
        <begin position="137"/>
        <end position="209"/>
    </location>
</feature>
<dbReference type="Pfam" id="PF00512">
    <property type="entry name" value="HisKA"/>
    <property type="match status" value="1"/>
</dbReference>
<dbReference type="InterPro" id="IPR004358">
    <property type="entry name" value="Sig_transdc_His_kin-like_C"/>
</dbReference>
<dbReference type="PROSITE" id="PS50109">
    <property type="entry name" value="HIS_KIN"/>
    <property type="match status" value="1"/>
</dbReference>
<evidence type="ECO:0000313" key="10">
    <source>
        <dbReference type="Proteomes" id="UP000644147"/>
    </source>
</evidence>
<dbReference type="InterPro" id="IPR052162">
    <property type="entry name" value="Sensor_kinase/Photoreceptor"/>
</dbReference>
<keyword evidence="10" id="KW-1185">Reference proteome</keyword>
<feature type="domain" description="PAC" evidence="8">
    <location>
        <begin position="83"/>
        <end position="135"/>
    </location>
</feature>
<dbReference type="SMART" id="SM00387">
    <property type="entry name" value="HATPase_c"/>
    <property type="match status" value="1"/>
</dbReference>
<dbReference type="CDD" id="cd00082">
    <property type="entry name" value="HisKA"/>
    <property type="match status" value="1"/>
</dbReference>
<accession>A0ABS1C2R1</accession>
<dbReference type="InterPro" id="IPR003661">
    <property type="entry name" value="HisK_dim/P_dom"/>
</dbReference>
<evidence type="ECO:0000256" key="2">
    <source>
        <dbReference type="ARBA" id="ARBA00012438"/>
    </source>
</evidence>
<dbReference type="Pfam" id="PF02518">
    <property type="entry name" value="HATPase_c"/>
    <property type="match status" value="1"/>
</dbReference>
<dbReference type="Pfam" id="PF13426">
    <property type="entry name" value="PAS_9"/>
    <property type="match status" value="2"/>
</dbReference>
<evidence type="ECO:0000259" key="8">
    <source>
        <dbReference type="PROSITE" id="PS50113"/>
    </source>
</evidence>
<sequence>MTPESDIKNIRFQKMVAEVEDYAILLLDQDGYIESWNKGAEKIKGYNAGEIIGKHFSNFYTPEDRVADLPGKLLAEAAAKGSVHHEGWRLKKDGGKFWGSVTITAIHDENELVIGFSKVTRDLTEKKLAEENLRRSEDRYHKMIAEIQDYAILLMDVNGKIENWNKGAEKIKGYKASEIVGRHFSTFYTPDDQATQKPQRLLEKAIKNGRAQDEGWRVRKNGSHFWANVTITTLHNDDGEITGFSKVTRDLTELKKAQATLLNMQRIEARNDELEQLTYITSHDLQEPLRNISSFIDVFREDYSQKLDDTGTEMLQFIKAATARMSDLINGLLDYGRLGRNSEATEINTQQVVQEICADLNTLIRETGAEIVTQPLPVIVGFRTELRLLLQNLISNAIKFRKPDVKPQVRISAELVQDKWKFAIKDNGIGIESQYLDRIFLIFQRLHTRSQYEGSGIGLAHCKRIAALHHGDLWVTSEPGVGSTFYFTINTNNFSL</sequence>
<dbReference type="SMART" id="SM00086">
    <property type="entry name" value="PAC"/>
    <property type="match status" value="2"/>
</dbReference>
<dbReference type="InterPro" id="IPR000014">
    <property type="entry name" value="PAS"/>
</dbReference>
<name>A0ABS1C2R1_9BACT</name>
<dbReference type="RefSeq" id="WP_200506218.1">
    <property type="nucleotide sequence ID" value="NZ_JAEHFX010000005.1"/>
</dbReference>
<proteinExistence type="predicted"/>
<comment type="caution">
    <text evidence="9">The sequence shown here is derived from an EMBL/GenBank/DDBJ whole genome shotgun (WGS) entry which is preliminary data.</text>
</comment>
<dbReference type="SUPFAM" id="SSF55785">
    <property type="entry name" value="PYP-like sensor domain (PAS domain)"/>
    <property type="match status" value="2"/>
</dbReference>
<reference evidence="9 10" key="1">
    <citation type="submission" date="2020-12" db="EMBL/GenBank/DDBJ databases">
        <title>Bacterial novel species Adhaeribacter sp. BT258 isolated from soil.</title>
        <authorList>
            <person name="Jung H.-Y."/>
        </authorList>
    </citation>
    <scope>NUCLEOTIDE SEQUENCE [LARGE SCALE GENOMIC DNA]</scope>
    <source>
        <strain evidence="9 10">BT258</strain>
    </source>
</reference>
<dbReference type="SUPFAM" id="SSF55874">
    <property type="entry name" value="ATPase domain of HSP90 chaperone/DNA topoisomerase II/histidine kinase"/>
    <property type="match status" value="1"/>
</dbReference>
<evidence type="ECO:0000256" key="3">
    <source>
        <dbReference type="ARBA" id="ARBA00022553"/>
    </source>
</evidence>
<protein>
    <recommendedName>
        <fullName evidence="2">histidine kinase</fullName>
        <ecNumber evidence="2">2.7.13.3</ecNumber>
    </recommendedName>
</protein>
<dbReference type="CDD" id="cd00130">
    <property type="entry name" value="PAS"/>
    <property type="match status" value="2"/>
</dbReference>
<evidence type="ECO:0000313" key="9">
    <source>
        <dbReference type="EMBL" id="MBK0403462.1"/>
    </source>
</evidence>
<dbReference type="Gene3D" id="3.30.450.20">
    <property type="entry name" value="PAS domain"/>
    <property type="match status" value="2"/>
</dbReference>
<dbReference type="Proteomes" id="UP000644147">
    <property type="component" value="Unassembled WGS sequence"/>
</dbReference>
<dbReference type="NCBIfam" id="TIGR00229">
    <property type="entry name" value="sensory_box"/>
    <property type="match status" value="2"/>
</dbReference>
<dbReference type="PANTHER" id="PTHR43304:SF1">
    <property type="entry name" value="PAC DOMAIN-CONTAINING PROTEIN"/>
    <property type="match status" value="1"/>
</dbReference>
<evidence type="ECO:0000256" key="1">
    <source>
        <dbReference type="ARBA" id="ARBA00000085"/>
    </source>
</evidence>
<dbReference type="PANTHER" id="PTHR43304">
    <property type="entry name" value="PHYTOCHROME-LIKE PROTEIN CPH1"/>
    <property type="match status" value="1"/>
</dbReference>
<dbReference type="InterPro" id="IPR001610">
    <property type="entry name" value="PAC"/>
</dbReference>
<dbReference type="InterPro" id="IPR035965">
    <property type="entry name" value="PAS-like_dom_sf"/>
</dbReference>
<dbReference type="PROSITE" id="PS50113">
    <property type="entry name" value="PAC"/>
    <property type="match status" value="2"/>
</dbReference>
<organism evidence="9 10">
    <name type="scientific">Adhaeribacter terrigena</name>
    <dbReference type="NCBI Taxonomy" id="2793070"/>
    <lineage>
        <taxon>Bacteria</taxon>
        <taxon>Pseudomonadati</taxon>
        <taxon>Bacteroidota</taxon>
        <taxon>Cytophagia</taxon>
        <taxon>Cytophagales</taxon>
        <taxon>Hymenobacteraceae</taxon>
        <taxon>Adhaeribacter</taxon>
    </lineage>
</organism>
<dbReference type="InterPro" id="IPR003594">
    <property type="entry name" value="HATPase_dom"/>
</dbReference>
<dbReference type="InterPro" id="IPR000700">
    <property type="entry name" value="PAS-assoc_C"/>
</dbReference>
<dbReference type="SMART" id="SM00388">
    <property type="entry name" value="HisKA"/>
    <property type="match status" value="1"/>
</dbReference>
<dbReference type="Gene3D" id="1.10.287.130">
    <property type="match status" value="1"/>
</dbReference>
<dbReference type="EMBL" id="JAEHFX010000005">
    <property type="protein sequence ID" value="MBK0403462.1"/>
    <property type="molecule type" value="Genomic_DNA"/>
</dbReference>
<dbReference type="PRINTS" id="PR00344">
    <property type="entry name" value="BCTRLSENSOR"/>
</dbReference>
<dbReference type="SMART" id="SM00091">
    <property type="entry name" value="PAS"/>
    <property type="match status" value="2"/>
</dbReference>
<dbReference type="InterPro" id="IPR036890">
    <property type="entry name" value="HATPase_C_sf"/>
</dbReference>
<feature type="domain" description="PAC" evidence="8">
    <location>
        <begin position="211"/>
        <end position="263"/>
    </location>
</feature>
<dbReference type="Gene3D" id="3.30.565.10">
    <property type="entry name" value="Histidine kinase-like ATPase, C-terminal domain"/>
    <property type="match status" value="1"/>
</dbReference>
<comment type="catalytic activity">
    <reaction evidence="1">
        <text>ATP + protein L-histidine = ADP + protein N-phospho-L-histidine.</text>
        <dbReference type="EC" id="2.7.13.3"/>
    </reaction>
</comment>
<evidence type="ECO:0000259" key="6">
    <source>
        <dbReference type="PROSITE" id="PS50109"/>
    </source>
</evidence>
<dbReference type="SUPFAM" id="SSF47384">
    <property type="entry name" value="Homodimeric domain of signal transducing histidine kinase"/>
    <property type="match status" value="1"/>
</dbReference>
<feature type="domain" description="Histidine kinase" evidence="6">
    <location>
        <begin position="280"/>
        <end position="493"/>
    </location>
</feature>
<evidence type="ECO:0000256" key="4">
    <source>
        <dbReference type="ARBA" id="ARBA00022679"/>
    </source>
</evidence>
<dbReference type="PROSITE" id="PS50112">
    <property type="entry name" value="PAS"/>
    <property type="match status" value="2"/>
</dbReference>
<feature type="domain" description="PAS" evidence="7">
    <location>
        <begin position="24"/>
        <end position="65"/>
    </location>
</feature>
<keyword evidence="3" id="KW-0597">Phosphoprotein</keyword>
<dbReference type="InterPro" id="IPR036097">
    <property type="entry name" value="HisK_dim/P_sf"/>
</dbReference>
<dbReference type="InterPro" id="IPR005467">
    <property type="entry name" value="His_kinase_dom"/>
</dbReference>
<keyword evidence="5" id="KW-0418">Kinase</keyword>
<keyword evidence="4" id="KW-0808">Transferase</keyword>
<evidence type="ECO:0000259" key="7">
    <source>
        <dbReference type="PROSITE" id="PS50112"/>
    </source>
</evidence>